<name>A0AAD8TC36_LOLMU</name>
<evidence type="ECO:0000256" key="5">
    <source>
        <dbReference type="ARBA" id="ARBA00023136"/>
    </source>
</evidence>
<dbReference type="Proteomes" id="UP001231189">
    <property type="component" value="Unassembled WGS sequence"/>
</dbReference>
<keyword evidence="5 6" id="KW-0472">Membrane</keyword>
<feature type="transmembrane region" description="Helical" evidence="6">
    <location>
        <begin position="30"/>
        <end position="52"/>
    </location>
</feature>
<evidence type="ECO:0000313" key="8">
    <source>
        <dbReference type="Proteomes" id="UP001231189"/>
    </source>
</evidence>
<protein>
    <submittedName>
        <fullName evidence="7">Uncharacterized protein</fullName>
    </submittedName>
</protein>
<proteinExistence type="inferred from homology"/>
<keyword evidence="3 6" id="KW-0812">Transmembrane</keyword>
<dbReference type="Gene3D" id="1.10.10.1740">
    <property type="entry name" value="Transmembrane protein 14-like"/>
    <property type="match status" value="1"/>
</dbReference>
<keyword evidence="8" id="KW-1185">Reference proteome</keyword>
<keyword evidence="4 6" id="KW-1133">Transmembrane helix</keyword>
<evidence type="ECO:0000256" key="6">
    <source>
        <dbReference type="SAM" id="Phobius"/>
    </source>
</evidence>
<reference evidence="7" key="1">
    <citation type="submission" date="2023-07" db="EMBL/GenBank/DDBJ databases">
        <title>A chromosome-level genome assembly of Lolium multiflorum.</title>
        <authorList>
            <person name="Chen Y."/>
            <person name="Copetti D."/>
            <person name="Kolliker R."/>
            <person name="Studer B."/>
        </authorList>
    </citation>
    <scope>NUCLEOTIDE SEQUENCE</scope>
    <source>
        <strain evidence="7">02402/16</strain>
        <tissue evidence="7">Leaf</tissue>
    </source>
</reference>
<evidence type="ECO:0000256" key="2">
    <source>
        <dbReference type="ARBA" id="ARBA00007590"/>
    </source>
</evidence>
<evidence type="ECO:0000256" key="1">
    <source>
        <dbReference type="ARBA" id="ARBA00004370"/>
    </source>
</evidence>
<organism evidence="7 8">
    <name type="scientific">Lolium multiflorum</name>
    <name type="common">Italian ryegrass</name>
    <name type="synonym">Lolium perenne subsp. multiflorum</name>
    <dbReference type="NCBI Taxonomy" id="4521"/>
    <lineage>
        <taxon>Eukaryota</taxon>
        <taxon>Viridiplantae</taxon>
        <taxon>Streptophyta</taxon>
        <taxon>Embryophyta</taxon>
        <taxon>Tracheophyta</taxon>
        <taxon>Spermatophyta</taxon>
        <taxon>Magnoliopsida</taxon>
        <taxon>Liliopsida</taxon>
        <taxon>Poales</taxon>
        <taxon>Poaceae</taxon>
        <taxon>BOP clade</taxon>
        <taxon>Pooideae</taxon>
        <taxon>Poodae</taxon>
        <taxon>Poeae</taxon>
        <taxon>Poeae Chloroplast Group 2 (Poeae type)</taxon>
        <taxon>Loliodinae</taxon>
        <taxon>Loliinae</taxon>
        <taxon>Lolium</taxon>
    </lineage>
</organism>
<dbReference type="EMBL" id="JAUUTY010000002">
    <property type="protein sequence ID" value="KAK1680135.1"/>
    <property type="molecule type" value="Genomic_DNA"/>
</dbReference>
<accession>A0AAD8TC36</accession>
<dbReference type="Pfam" id="PF03647">
    <property type="entry name" value="Tmemb_14"/>
    <property type="match status" value="1"/>
</dbReference>
<feature type="transmembrane region" description="Helical" evidence="6">
    <location>
        <begin position="6"/>
        <end position="23"/>
    </location>
</feature>
<dbReference type="InterPro" id="IPR044890">
    <property type="entry name" value="TMEM14_sf"/>
</dbReference>
<comment type="caution">
    <text evidence="7">The sequence shown here is derived from an EMBL/GenBank/DDBJ whole genome shotgun (WGS) entry which is preliminary data.</text>
</comment>
<evidence type="ECO:0000313" key="7">
    <source>
        <dbReference type="EMBL" id="KAK1680135.1"/>
    </source>
</evidence>
<comment type="similarity">
    <text evidence="2">Belongs to the TMEM14 family.</text>
</comment>
<evidence type="ECO:0000256" key="4">
    <source>
        <dbReference type="ARBA" id="ARBA00022989"/>
    </source>
</evidence>
<evidence type="ECO:0000256" key="3">
    <source>
        <dbReference type="ARBA" id="ARBA00022692"/>
    </source>
</evidence>
<feature type="transmembrane region" description="Helical" evidence="6">
    <location>
        <begin position="72"/>
        <end position="94"/>
    </location>
</feature>
<comment type="subcellular location">
    <subcellularLocation>
        <location evidence="1">Membrane</location>
    </subcellularLocation>
</comment>
<dbReference type="GO" id="GO:0016020">
    <property type="term" value="C:membrane"/>
    <property type="evidence" value="ECO:0007669"/>
    <property type="project" value="UniProtKB-SubCell"/>
</dbReference>
<gene>
    <name evidence="7" type="ORF">QYE76_040983</name>
</gene>
<dbReference type="InterPro" id="IPR005349">
    <property type="entry name" value="TMEM14"/>
</dbReference>
<sequence>MDDFYVTIPYGLVVLGGGIAGYVKRGSAASLAAGAGFGGALLLAGALSIWAFARHSSSLFATVLQTGPLLLLLIPLTHPLFIFVVLGTGTFFIAGPRRVKVCLSIELLTTQSALSLTAWSCAASEVVESPARICDALVRMGCLCQQVEAFAGEHLRRSHKEAGEPLLA</sequence>
<dbReference type="AlphaFoldDB" id="A0AAD8TC36"/>